<accession>A0A7J7W7R5</accession>
<dbReference type="Proteomes" id="UP000585614">
    <property type="component" value="Unassembled WGS sequence"/>
</dbReference>
<organism evidence="1 2">
    <name type="scientific">Rhinolophus ferrumequinum</name>
    <name type="common">Greater horseshoe bat</name>
    <dbReference type="NCBI Taxonomy" id="59479"/>
    <lineage>
        <taxon>Eukaryota</taxon>
        <taxon>Metazoa</taxon>
        <taxon>Chordata</taxon>
        <taxon>Craniata</taxon>
        <taxon>Vertebrata</taxon>
        <taxon>Euteleostomi</taxon>
        <taxon>Mammalia</taxon>
        <taxon>Eutheria</taxon>
        <taxon>Laurasiatheria</taxon>
        <taxon>Chiroptera</taxon>
        <taxon>Yinpterochiroptera</taxon>
        <taxon>Rhinolophoidea</taxon>
        <taxon>Rhinolophidae</taxon>
        <taxon>Rhinolophinae</taxon>
        <taxon>Rhinolophus</taxon>
    </lineage>
</organism>
<gene>
    <name evidence="1" type="ORF">mRhiFer1_008227</name>
</gene>
<name>A0A7J7W7R5_RHIFE</name>
<dbReference type="EMBL" id="JACAGC010000011">
    <property type="protein sequence ID" value="KAF6333484.1"/>
    <property type="molecule type" value="Genomic_DNA"/>
</dbReference>
<dbReference type="AlphaFoldDB" id="A0A7J7W7R5"/>
<comment type="caution">
    <text evidence="1">The sequence shown here is derived from an EMBL/GenBank/DDBJ whole genome shotgun (WGS) entry which is preliminary data.</text>
</comment>
<proteinExistence type="predicted"/>
<evidence type="ECO:0000313" key="2">
    <source>
        <dbReference type="Proteomes" id="UP000585614"/>
    </source>
</evidence>
<sequence>MTEKTEAMSAASPSSVLVMRPRLTIVASFFHHSFQVPLRRDLFSIREGSAKGLPSAGPSVLLNISSFTKHQSSRGHCDHSASIQSHDGSLVMCEHRRHDSLHAKRLTSPFLAGMAVAAYQLQLEPSPSLPS</sequence>
<protein>
    <submittedName>
        <fullName evidence="1">Uncharacterized protein</fullName>
    </submittedName>
</protein>
<reference evidence="1 2" key="1">
    <citation type="journal article" date="2020" name="Nature">
        <title>Six reference-quality genomes reveal evolution of bat adaptations.</title>
        <authorList>
            <person name="Jebb D."/>
            <person name="Huang Z."/>
            <person name="Pippel M."/>
            <person name="Hughes G.M."/>
            <person name="Lavrichenko K."/>
            <person name="Devanna P."/>
            <person name="Winkler S."/>
            <person name="Jermiin L.S."/>
            <person name="Skirmuntt E.C."/>
            <person name="Katzourakis A."/>
            <person name="Burkitt-Gray L."/>
            <person name="Ray D.A."/>
            <person name="Sullivan K.A.M."/>
            <person name="Roscito J.G."/>
            <person name="Kirilenko B.M."/>
            <person name="Davalos L.M."/>
            <person name="Corthals A.P."/>
            <person name="Power M.L."/>
            <person name="Jones G."/>
            <person name="Ransome R.D."/>
            <person name="Dechmann D.K.N."/>
            <person name="Locatelli A.G."/>
            <person name="Puechmaille S.J."/>
            <person name="Fedrigo O."/>
            <person name="Jarvis E.D."/>
            <person name="Hiller M."/>
            <person name="Vernes S.C."/>
            <person name="Myers E.W."/>
            <person name="Teeling E.C."/>
        </authorList>
    </citation>
    <scope>NUCLEOTIDE SEQUENCE [LARGE SCALE GENOMIC DNA]</scope>
    <source>
        <strain evidence="1">MRhiFer1</strain>
        <tissue evidence="1">Lung</tissue>
    </source>
</reference>
<evidence type="ECO:0000313" key="1">
    <source>
        <dbReference type="EMBL" id="KAF6333484.1"/>
    </source>
</evidence>